<name>A0A380S676_FIBSU</name>
<keyword evidence="1" id="KW-0472">Membrane</keyword>
<dbReference type="CDD" id="cd01610">
    <property type="entry name" value="PAP2_like"/>
    <property type="match status" value="1"/>
</dbReference>
<dbReference type="SMART" id="SM00014">
    <property type="entry name" value="acidPPc"/>
    <property type="match status" value="1"/>
</dbReference>
<keyword evidence="1" id="KW-1133">Transmembrane helix</keyword>
<evidence type="ECO:0000313" key="4">
    <source>
        <dbReference type="Proteomes" id="UP000255423"/>
    </source>
</evidence>
<feature type="transmembrane region" description="Helical" evidence="1">
    <location>
        <begin position="43"/>
        <end position="63"/>
    </location>
</feature>
<evidence type="ECO:0000313" key="3">
    <source>
        <dbReference type="EMBL" id="SUQ24330.1"/>
    </source>
</evidence>
<evidence type="ECO:0000259" key="2">
    <source>
        <dbReference type="SMART" id="SM00014"/>
    </source>
</evidence>
<dbReference type="EMBL" id="UHJL01000002">
    <property type="protein sequence ID" value="SUQ24330.1"/>
    <property type="molecule type" value="Genomic_DNA"/>
</dbReference>
<dbReference type="InterPro" id="IPR000326">
    <property type="entry name" value="PAP2/HPO"/>
</dbReference>
<dbReference type="SUPFAM" id="SSF48317">
    <property type="entry name" value="Acid phosphatase/Vanadium-dependent haloperoxidase"/>
    <property type="match status" value="1"/>
</dbReference>
<dbReference type="InterPro" id="IPR036938">
    <property type="entry name" value="PAP2/HPO_sf"/>
</dbReference>
<organism evidence="3 4">
    <name type="scientific">Fibrobacter succinogenes</name>
    <name type="common">Bacteroides succinogenes</name>
    <dbReference type="NCBI Taxonomy" id="833"/>
    <lineage>
        <taxon>Bacteria</taxon>
        <taxon>Pseudomonadati</taxon>
        <taxon>Fibrobacterota</taxon>
        <taxon>Fibrobacteria</taxon>
        <taxon>Fibrobacterales</taxon>
        <taxon>Fibrobacteraceae</taxon>
        <taxon>Fibrobacter</taxon>
    </lineage>
</organism>
<accession>A0A380S676</accession>
<evidence type="ECO:0000256" key="1">
    <source>
        <dbReference type="SAM" id="Phobius"/>
    </source>
</evidence>
<feature type="transmembrane region" description="Helical" evidence="1">
    <location>
        <begin position="116"/>
        <end position="134"/>
    </location>
</feature>
<feature type="transmembrane region" description="Helical" evidence="1">
    <location>
        <begin position="196"/>
        <end position="215"/>
    </location>
</feature>
<gene>
    <name evidence="3" type="ORF">SAMN05661053_1727</name>
</gene>
<protein>
    <submittedName>
        <fullName evidence="3">PAP2 superfamily protein</fullName>
    </submittedName>
</protein>
<dbReference type="Gene3D" id="1.20.144.10">
    <property type="entry name" value="Phosphatidic acid phosphatase type 2/haloperoxidase"/>
    <property type="match status" value="1"/>
</dbReference>
<feature type="transmembrane region" description="Helical" evidence="1">
    <location>
        <begin position="227"/>
        <end position="246"/>
    </location>
</feature>
<dbReference type="AlphaFoldDB" id="A0A380S676"/>
<reference evidence="3 4" key="1">
    <citation type="submission" date="2017-08" db="EMBL/GenBank/DDBJ databases">
        <authorList>
            <person name="de Groot N.N."/>
        </authorList>
    </citation>
    <scope>NUCLEOTIDE SEQUENCE [LARGE SCALE GENOMIC DNA]</scope>
    <source>
        <strain evidence="3 4">HM2</strain>
    </source>
</reference>
<dbReference type="RefSeq" id="WP_181369078.1">
    <property type="nucleotide sequence ID" value="NZ_UHJL01000002.1"/>
</dbReference>
<keyword evidence="1" id="KW-0812">Transmembrane</keyword>
<proteinExistence type="predicted"/>
<dbReference type="Pfam" id="PF01569">
    <property type="entry name" value="PAP2"/>
    <property type="match status" value="1"/>
</dbReference>
<sequence length="278" mass="30161">MLFAAFAGFAHAEMPAADSTSVDSAAIDSAQKLSPFDHLGHNMLLSAFGWPLGFHMLGGALTYKFSMENNDLMVARFAARQDQLVYGIAFTPGMMMGTFFPILVPGYMYFFSDNRALNNTGAVAVQATAVAFLYNNILKAISAREHPDAELNSGERSRDFKWGFFRRGVFYGWPSGHSMTNAALAMSIASYNRDKPLVVAGCALYAGYIATSMVLGAKGEAHWFSDAVAGTLMGASIGWYIGSVFYKEKVGEKQTPPKVTIAPLFYDDTKGAVLSVRI</sequence>
<feature type="transmembrane region" description="Helical" evidence="1">
    <location>
        <begin position="84"/>
        <end position="110"/>
    </location>
</feature>
<feature type="domain" description="Phosphatidic acid phosphatase type 2/haloperoxidase" evidence="2">
    <location>
        <begin position="119"/>
        <end position="242"/>
    </location>
</feature>
<dbReference type="Proteomes" id="UP000255423">
    <property type="component" value="Unassembled WGS sequence"/>
</dbReference>